<name>A0ABR7WGY7_9ACTN</name>
<evidence type="ECO:0000313" key="3">
    <source>
        <dbReference type="EMBL" id="MBD1322045.1"/>
    </source>
</evidence>
<proteinExistence type="inferred from homology"/>
<keyword evidence="4" id="KW-1185">Reference proteome</keyword>
<protein>
    <submittedName>
        <fullName evidence="3">Nitroreductase family deazaflavin-dependent oxidoreductase</fullName>
    </submittedName>
</protein>
<comment type="similarity">
    <text evidence="1">Belongs to the F420H(2)-dependent quinone reductase family.</text>
</comment>
<comment type="catalytic activity">
    <reaction evidence="2">
        <text>oxidized coenzyme F420-(gamma-L-Glu)(n) + a quinol + H(+) = reduced coenzyme F420-(gamma-L-Glu)(n) + a quinone</text>
        <dbReference type="Rhea" id="RHEA:39663"/>
        <dbReference type="Rhea" id="RHEA-COMP:12939"/>
        <dbReference type="Rhea" id="RHEA-COMP:14378"/>
        <dbReference type="ChEBI" id="CHEBI:15378"/>
        <dbReference type="ChEBI" id="CHEBI:24646"/>
        <dbReference type="ChEBI" id="CHEBI:132124"/>
        <dbReference type="ChEBI" id="CHEBI:133980"/>
        <dbReference type="ChEBI" id="CHEBI:139511"/>
    </reaction>
</comment>
<dbReference type="InterPro" id="IPR012349">
    <property type="entry name" value="Split_barrel_FMN-bd"/>
</dbReference>
<evidence type="ECO:0000256" key="2">
    <source>
        <dbReference type="ARBA" id="ARBA00049106"/>
    </source>
</evidence>
<dbReference type="Proteomes" id="UP000602395">
    <property type="component" value="Unassembled WGS sequence"/>
</dbReference>
<comment type="caution">
    <text evidence="3">The sequence shown here is derived from an EMBL/GenBank/DDBJ whole genome shotgun (WGS) entry which is preliminary data.</text>
</comment>
<sequence length="158" mass="17608">MGALTPLAIKIGSISWMPRLLPQIVVVDSAVQRVTGQKYGLLDIGGLPNITLRVAGRRSGVVRSTRLLAVPTEKGWLIAGSYFGGPRMPQWVFNLRAADTAEVGHHGQYETVTWRELDGEERGEAWARMVDVWPNFDLYVSRTERQIPVFLLEPIALI</sequence>
<accession>A0ABR7WGY7</accession>
<dbReference type="InterPro" id="IPR004378">
    <property type="entry name" value="F420H2_quin_Rdtase"/>
</dbReference>
<dbReference type="NCBIfam" id="TIGR00026">
    <property type="entry name" value="hi_GC_TIGR00026"/>
    <property type="match status" value="1"/>
</dbReference>
<evidence type="ECO:0000313" key="4">
    <source>
        <dbReference type="Proteomes" id="UP000602395"/>
    </source>
</evidence>
<organism evidence="3 4">
    <name type="scientific">Gordonia hankookensis</name>
    <dbReference type="NCBI Taxonomy" id="589403"/>
    <lineage>
        <taxon>Bacteria</taxon>
        <taxon>Bacillati</taxon>
        <taxon>Actinomycetota</taxon>
        <taxon>Actinomycetes</taxon>
        <taxon>Mycobacteriales</taxon>
        <taxon>Gordoniaceae</taxon>
        <taxon>Gordonia</taxon>
    </lineage>
</organism>
<dbReference type="Gene3D" id="2.30.110.10">
    <property type="entry name" value="Electron Transport, Fmn-binding Protein, Chain A"/>
    <property type="match status" value="1"/>
</dbReference>
<dbReference type="EMBL" id="JACWMS010000005">
    <property type="protein sequence ID" value="MBD1322045.1"/>
    <property type="molecule type" value="Genomic_DNA"/>
</dbReference>
<dbReference type="RefSeq" id="WP_164309872.1">
    <property type="nucleotide sequence ID" value="NZ_BAABAD010000004.1"/>
</dbReference>
<gene>
    <name evidence="3" type="ORF">IDF66_20915</name>
</gene>
<dbReference type="PANTHER" id="PTHR39428">
    <property type="entry name" value="F420H(2)-DEPENDENT QUINONE REDUCTASE RV1261C"/>
    <property type="match status" value="1"/>
</dbReference>
<evidence type="ECO:0000256" key="1">
    <source>
        <dbReference type="ARBA" id="ARBA00008710"/>
    </source>
</evidence>
<reference evidence="3 4" key="1">
    <citation type="submission" date="2020-09" db="EMBL/GenBank/DDBJ databases">
        <title>Novel species in genus Gordonia.</title>
        <authorList>
            <person name="Zhang G."/>
        </authorList>
    </citation>
    <scope>NUCLEOTIDE SEQUENCE [LARGE SCALE GENOMIC DNA]</scope>
    <source>
        <strain evidence="3 4">ON-33</strain>
    </source>
</reference>
<dbReference type="PANTHER" id="PTHR39428:SF1">
    <property type="entry name" value="F420H(2)-DEPENDENT QUINONE REDUCTASE RV1261C"/>
    <property type="match status" value="1"/>
</dbReference>
<dbReference type="Pfam" id="PF04075">
    <property type="entry name" value="F420H2_quin_red"/>
    <property type="match status" value="1"/>
</dbReference>